<protein>
    <recommendedName>
        <fullName evidence="3">Capsule polysaccharide biosynthesis protein</fullName>
    </recommendedName>
</protein>
<organism evidence="1 2">
    <name type="scientific">Subsaximicrobium wynnwilliamsii</name>
    <dbReference type="NCBI Taxonomy" id="291179"/>
    <lineage>
        <taxon>Bacteria</taxon>
        <taxon>Pseudomonadati</taxon>
        <taxon>Bacteroidota</taxon>
        <taxon>Flavobacteriia</taxon>
        <taxon>Flavobacteriales</taxon>
        <taxon>Flavobacteriaceae</taxon>
        <taxon>Subsaximicrobium</taxon>
    </lineage>
</organism>
<dbReference type="AlphaFoldDB" id="A0A5C6ZKK4"/>
<dbReference type="RefSeq" id="WP_147086053.1">
    <property type="nucleotide sequence ID" value="NZ_VORM01000019.1"/>
</dbReference>
<dbReference type="SUPFAM" id="SSF53756">
    <property type="entry name" value="UDP-Glycosyltransferase/glycogen phosphorylase"/>
    <property type="match status" value="1"/>
</dbReference>
<evidence type="ECO:0000313" key="2">
    <source>
        <dbReference type="Proteomes" id="UP000321578"/>
    </source>
</evidence>
<dbReference type="EMBL" id="VORO01000006">
    <property type="protein sequence ID" value="TXD89695.1"/>
    <property type="molecule type" value="Genomic_DNA"/>
</dbReference>
<dbReference type="InterPro" id="IPR043148">
    <property type="entry name" value="TagF_C"/>
</dbReference>
<name>A0A5C6ZKK4_9FLAO</name>
<dbReference type="Gene3D" id="3.40.50.12580">
    <property type="match status" value="1"/>
</dbReference>
<comment type="caution">
    <text evidence="1">The sequence shown here is derived from an EMBL/GenBank/DDBJ whole genome shotgun (WGS) entry which is preliminary data.</text>
</comment>
<proteinExistence type="predicted"/>
<dbReference type="OrthoDB" id="9782449at2"/>
<evidence type="ECO:0008006" key="3">
    <source>
        <dbReference type="Google" id="ProtNLM"/>
    </source>
</evidence>
<dbReference type="Proteomes" id="UP000321578">
    <property type="component" value="Unassembled WGS sequence"/>
</dbReference>
<sequence length="436" mass="50587">MKLLFIENRYKTFLLDAVAKELSQTHDIYWLVQNHSFKPSYGDSYILPYPSAKQLKRVHINYDIDYDQIIQSDRQINFFEKTDTSYLYYYANQIGEQLLKLKPDFVFGEATAFHELLTIELCKKFDIQYLNPTTCRYPTGRFSFYNYASLDPYKGSDESLERATALELIKSITTRTIKPDYMKNAAISKEGSFKDKLKIMKSYYVGERFNTPSPIVKLKLERFRNDSIKRWYTFAKPSIDASKTAILFPMHMQPESNIDVWGRDYRDQFDTVKQIHSNLLNGQILYVKPNPKSKYELSTELMDFIEAHENVTALRHDVSMVEIFEDIDLVTTITGTIAIECILANKPVVTFVRTINNKAANCLYIESFDDLKAVFKLIETKSFPSICEDEKIEFLNMLNRLSFAGVISDPYHNPNCVSQENINSIKNAFESVISIA</sequence>
<keyword evidence="2" id="KW-1185">Reference proteome</keyword>
<evidence type="ECO:0000313" key="1">
    <source>
        <dbReference type="EMBL" id="TXD89695.1"/>
    </source>
</evidence>
<gene>
    <name evidence="1" type="ORF">ESY86_07905</name>
</gene>
<accession>A0A5C6ZKK4</accession>
<reference evidence="1 2" key="1">
    <citation type="submission" date="2019-08" db="EMBL/GenBank/DDBJ databases">
        <title>Genomes of Subsaximicrobium wynnwilliamsii strains.</title>
        <authorList>
            <person name="Bowman J.P."/>
        </authorList>
    </citation>
    <scope>NUCLEOTIDE SEQUENCE [LARGE SCALE GENOMIC DNA]</scope>
    <source>
        <strain evidence="1 2">2-80-2</strain>
    </source>
</reference>